<reference evidence="3" key="1">
    <citation type="submission" date="2015-05" db="EMBL/GenBank/DDBJ databases">
        <authorList>
            <person name="Fogelqvist Johan"/>
        </authorList>
    </citation>
    <scope>NUCLEOTIDE SEQUENCE [LARGE SCALE GENOMIC DNA]</scope>
</reference>
<dbReference type="EMBL" id="CVQI01032319">
    <property type="protein sequence ID" value="CRK40969.1"/>
    <property type="molecule type" value="Genomic_DNA"/>
</dbReference>
<gene>
    <name evidence="2" type="ORF">BN1723_015823</name>
</gene>
<evidence type="ECO:0000313" key="2">
    <source>
        <dbReference type="EMBL" id="CRK40969.1"/>
    </source>
</evidence>
<name>A0A0G4N3Q0_VERLO</name>
<sequence>MHIQLPTLVAALQILPVVSAAGFHLFDRRMTWNYDHIGHGTVIRGQCGSRSLTLYPVSNGNELEVWESGGSKMYGKCYRQDGGKKLTCDDNGGLACRGIEGEPKQGSCKISATDVWVCPVSLC</sequence>
<protein>
    <recommendedName>
        <fullName evidence="4">SRCR domain-containing protein</fullName>
    </recommendedName>
</protein>
<proteinExistence type="predicted"/>
<accession>A0A0G4N3Q0</accession>
<dbReference type="Proteomes" id="UP000045706">
    <property type="component" value="Unassembled WGS sequence"/>
</dbReference>
<feature type="chain" id="PRO_5002567599" description="SRCR domain-containing protein" evidence="1">
    <location>
        <begin position="21"/>
        <end position="123"/>
    </location>
</feature>
<feature type="signal peptide" evidence="1">
    <location>
        <begin position="1"/>
        <end position="20"/>
    </location>
</feature>
<organism evidence="2 3">
    <name type="scientific">Verticillium longisporum</name>
    <name type="common">Verticillium dahliae var. longisporum</name>
    <dbReference type="NCBI Taxonomy" id="100787"/>
    <lineage>
        <taxon>Eukaryota</taxon>
        <taxon>Fungi</taxon>
        <taxon>Dikarya</taxon>
        <taxon>Ascomycota</taxon>
        <taxon>Pezizomycotina</taxon>
        <taxon>Sordariomycetes</taxon>
        <taxon>Hypocreomycetidae</taxon>
        <taxon>Glomerellales</taxon>
        <taxon>Plectosphaerellaceae</taxon>
        <taxon>Verticillium</taxon>
    </lineage>
</organism>
<dbReference type="AlphaFoldDB" id="A0A0G4N3Q0"/>
<evidence type="ECO:0008006" key="4">
    <source>
        <dbReference type="Google" id="ProtNLM"/>
    </source>
</evidence>
<evidence type="ECO:0000313" key="3">
    <source>
        <dbReference type="Proteomes" id="UP000045706"/>
    </source>
</evidence>
<evidence type="ECO:0000256" key="1">
    <source>
        <dbReference type="SAM" id="SignalP"/>
    </source>
</evidence>
<keyword evidence="1" id="KW-0732">Signal</keyword>